<evidence type="ECO:0000256" key="2">
    <source>
        <dbReference type="ARBA" id="ARBA00022475"/>
    </source>
</evidence>
<dbReference type="Proteomes" id="UP000675781">
    <property type="component" value="Unassembled WGS sequence"/>
</dbReference>
<feature type="transmembrane region" description="Helical" evidence="7">
    <location>
        <begin position="83"/>
        <end position="103"/>
    </location>
</feature>
<organism evidence="8 9">
    <name type="scientific">Actinospica durhamensis</name>
    <dbReference type="NCBI Taxonomy" id="1508375"/>
    <lineage>
        <taxon>Bacteria</taxon>
        <taxon>Bacillati</taxon>
        <taxon>Actinomycetota</taxon>
        <taxon>Actinomycetes</taxon>
        <taxon>Catenulisporales</taxon>
        <taxon>Actinospicaceae</taxon>
        <taxon>Actinospica</taxon>
    </lineage>
</organism>
<evidence type="ECO:0000256" key="6">
    <source>
        <dbReference type="SAM" id="MobiDB-lite"/>
    </source>
</evidence>
<dbReference type="CDD" id="cd06173">
    <property type="entry name" value="MFS_MefA_like"/>
    <property type="match status" value="1"/>
</dbReference>
<dbReference type="Pfam" id="PF07690">
    <property type="entry name" value="MFS_1"/>
    <property type="match status" value="1"/>
</dbReference>
<dbReference type="InterPro" id="IPR036259">
    <property type="entry name" value="MFS_trans_sf"/>
</dbReference>
<evidence type="ECO:0000256" key="7">
    <source>
        <dbReference type="SAM" id="Phobius"/>
    </source>
</evidence>
<dbReference type="InterPro" id="IPR011701">
    <property type="entry name" value="MFS"/>
</dbReference>
<evidence type="ECO:0000256" key="5">
    <source>
        <dbReference type="ARBA" id="ARBA00023136"/>
    </source>
</evidence>
<keyword evidence="3 7" id="KW-0812">Transmembrane</keyword>
<evidence type="ECO:0000256" key="3">
    <source>
        <dbReference type="ARBA" id="ARBA00022692"/>
    </source>
</evidence>
<feature type="transmembrane region" description="Helical" evidence="7">
    <location>
        <begin position="263"/>
        <end position="284"/>
    </location>
</feature>
<evidence type="ECO:0000256" key="4">
    <source>
        <dbReference type="ARBA" id="ARBA00022989"/>
    </source>
</evidence>
<feature type="region of interest" description="Disordered" evidence="6">
    <location>
        <begin position="418"/>
        <end position="441"/>
    </location>
</feature>
<dbReference type="Gene3D" id="1.20.1250.20">
    <property type="entry name" value="MFS general substrate transporter like domains"/>
    <property type="match status" value="1"/>
</dbReference>
<gene>
    <name evidence="8" type="ORF">KDL01_33000</name>
</gene>
<dbReference type="AlphaFoldDB" id="A0A941ITV1"/>
<accession>A0A941ITV1</accession>
<dbReference type="RefSeq" id="WP_212532598.1">
    <property type="nucleotide sequence ID" value="NZ_JAGSOG010000260.1"/>
</dbReference>
<keyword evidence="4 7" id="KW-1133">Transmembrane helix</keyword>
<comment type="subcellular location">
    <subcellularLocation>
        <location evidence="1">Cell membrane</location>
        <topology evidence="1">Multi-pass membrane protein</topology>
    </subcellularLocation>
</comment>
<keyword evidence="2" id="KW-1003">Cell membrane</keyword>
<proteinExistence type="predicted"/>
<keyword evidence="5 7" id="KW-0472">Membrane</keyword>
<feature type="transmembrane region" description="Helical" evidence="7">
    <location>
        <begin position="231"/>
        <end position="251"/>
    </location>
</feature>
<feature type="transmembrane region" description="Helical" evidence="7">
    <location>
        <begin position="296"/>
        <end position="314"/>
    </location>
</feature>
<evidence type="ECO:0000313" key="9">
    <source>
        <dbReference type="Proteomes" id="UP000675781"/>
    </source>
</evidence>
<dbReference type="GO" id="GO:0022857">
    <property type="term" value="F:transmembrane transporter activity"/>
    <property type="evidence" value="ECO:0007669"/>
    <property type="project" value="InterPro"/>
</dbReference>
<sequence length="441" mass="45131">MRLPIPLLRGAEHRDLDLYWWGQTTSAFGSVFTAIALPVAAVLRFHASPGEVGLLSAASVLPSLLFALPAGELADRIARPRRTLILLDTVSALVVAGVALGMAAHVAALGWLIALCAAQGCVSILIGVIYFIHLRQLAGPGQVGPARARLQAGAYGAGFVGRLLAGPVIVAFGVATAMCVDATSYLLSAAALLSMKHVVPVEVERGKSLLATVRGLGAGVRMFVSSPFHRALLGFILIPATAGAGISALTAPFLLDVVHIPTSVYGLAFVLSGVMGLIGSSVAVKVLSPRRDPRRVTILCFSATLACQLLLPLAGGPTALALACAALGLGLPIFFGALANVGLSPIIVNDADEQTVGRTVAALQVFSAGAALLGALLGGGLGDWLGPRAALWTIAGGGEVWVLLMLLPALRAARREAHGEQAETAAEPSVEQATQEPAHAE</sequence>
<feature type="transmembrane region" description="Helical" evidence="7">
    <location>
        <begin position="109"/>
        <end position="132"/>
    </location>
</feature>
<protein>
    <submittedName>
        <fullName evidence="8">MFS transporter</fullName>
    </submittedName>
</protein>
<name>A0A941ITV1_9ACTN</name>
<dbReference type="SUPFAM" id="SSF103473">
    <property type="entry name" value="MFS general substrate transporter"/>
    <property type="match status" value="1"/>
</dbReference>
<dbReference type="PANTHER" id="PTHR23513:SF11">
    <property type="entry name" value="STAPHYLOFERRIN A TRANSPORTER"/>
    <property type="match status" value="1"/>
</dbReference>
<feature type="transmembrane region" description="Helical" evidence="7">
    <location>
        <begin position="52"/>
        <end position="71"/>
    </location>
</feature>
<evidence type="ECO:0000313" key="8">
    <source>
        <dbReference type="EMBL" id="MBR7838137.1"/>
    </source>
</evidence>
<reference evidence="8" key="1">
    <citation type="submission" date="2021-04" db="EMBL/GenBank/DDBJ databases">
        <title>Genome based classification of Actinospica acidithermotolerans sp. nov., an actinobacterium isolated from an Indonesian hot spring.</title>
        <authorList>
            <person name="Kusuma A.B."/>
            <person name="Putra K.E."/>
            <person name="Nafisah S."/>
            <person name="Loh J."/>
            <person name="Nouioui I."/>
            <person name="Goodfellow M."/>
        </authorList>
    </citation>
    <scope>NUCLEOTIDE SEQUENCE</scope>
    <source>
        <strain evidence="8">CSCA 57</strain>
    </source>
</reference>
<feature type="transmembrane region" description="Helical" evidence="7">
    <location>
        <begin position="20"/>
        <end position="46"/>
    </location>
</feature>
<comment type="caution">
    <text evidence="8">The sequence shown here is derived from an EMBL/GenBank/DDBJ whole genome shotgun (WGS) entry which is preliminary data.</text>
</comment>
<evidence type="ECO:0000256" key="1">
    <source>
        <dbReference type="ARBA" id="ARBA00004651"/>
    </source>
</evidence>
<dbReference type="EMBL" id="JAGSOG010000260">
    <property type="protein sequence ID" value="MBR7838137.1"/>
    <property type="molecule type" value="Genomic_DNA"/>
</dbReference>
<dbReference type="GO" id="GO:0005886">
    <property type="term" value="C:plasma membrane"/>
    <property type="evidence" value="ECO:0007669"/>
    <property type="project" value="UniProtKB-SubCell"/>
</dbReference>
<feature type="transmembrane region" description="Helical" evidence="7">
    <location>
        <begin position="320"/>
        <end position="343"/>
    </location>
</feature>
<keyword evidence="9" id="KW-1185">Reference proteome</keyword>
<feature type="transmembrane region" description="Helical" evidence="7">
    <location>
        <begin position="389"/>
        <end position="410"/>
    </location>
</feature>
<feature type="transmembrane region" description="Helical" evidence="7">
    <location>
        <begin position="355"/>
        <end position="377"/>
    </location>
</feature>
<dbReference type="PANTHER" id="PTHR23513">
    <property type="entry name" value="INTEGRAL MEMBRANE EFFLUX PROTEIN-RELATED"/>
    <property type="match status" value="1"/>
</dbReference>